<protein>
    <submittedName>
        <fullName evidence="10">Uncharacterized protein</fullName>
    </submittedName>
</protein>
<feature type="region of interest" description="Disordered" evidence="6">
    <location>
        <begin position="955"/>
        <end position="1030"/>
    </location>
</feature>
<dbReference type="CDD" id="cd18808">
    <property type="entry name" value="SF1_C_Upf1"/>
    <property type="match status" value="1"/>
</dbReference>
<feature type="coiled-coil region" evidence="5">
    <location>
        <begin position="1484"/>
        <end position="1511"/>
    </location>
</feature>
<dbReference type="PANTHER" id="PTHR10887:SF495">
    <property type="entry name" value="HELICASE SENATAXIN ISOFORM X1-RELATED"/>
    <property type="match status" value="1"/>
</dbReference>
<dbReference type="InterPro" id="IPR045055">
    <property type="entry name" value="DNA2/NAM7-like"/>
</dbReference>
<evidence type="ECO:0000259" key="9">
    <source>
        <dbReference type="Pfam" id="PF13087"/>
    </source>
</evidence>
<dbReference type="FunFam" id="3.40.50.300:FF:000326">
    <property type="entry name" value="P-loop containing nucleoside triphosphate hydrolase"/>
    <property type="match status" value="1"/>
</dbReference>
<dbReference type="CDD" id="cd18042">
    <property type="entry name" value="DEXXQc_SETX"/>
    <property type="match status" value="1"/>
</dbReference>
<feature type="region of interest" description="Disordered" evidence="6">
    <location>
        <begin position="1869"/>
        <end position="1916"/>
    </location>
</feature>
<keyword evidence="1" id="KW-0547">Nucleotide-binding</keyword>
<dbReference type="Gene3D" id="3.40.50.300">
    <property type="entry name" value="P-loop containing nucleotide triphosphate hydrolases"/>
    <property type="match status" value="2"/>
</dbReference>
<proteinExistence type="predicted"/>
<dbReference type="EMBL" id="JALJOV010000090">
    <property type="protein sequence ID" value="KAK9867387.1"/>
    <property type="molecule type" value="Genomic_DNA"/>
</dbReference>
<evidence type="ECO:0000256" key="6">
    <source>
        <dbReference type="SAM" id="MobiDB-lite"/>
    </source>
</evidence>
<dbReference type="Pfam" id="PF13087">
    <property type="entry name" value="AAA_12"/>
    <property type="match status" value="1"/>
</dbReference>
<keyword evidence="11" id="KW-1185">Reference proteome</keyword>
<reference evidence="10 11" key="1">
    <citation type="journal article" date="2024" name="Nat. Commun.">
        <title>Phylogenomics reveals the evolutionary origins of lichenization in chlorophyte algae.</title>
        <authorList>
            <person name="Puginier C."/>
            <person name="Libourel C."/>
            <person name="Otte J."/>
            <person name="Skaloud P."/>
            <person name="Haon M."/>
            <person name="Grisel S."/>
            <person name="Petersen M."/>
            <person name="Berrin J.G."/>
            <person name="Delaux P.M."/>
            <person name="Dal Grande F."/>
            <person name="Keller J."/>
        </authorList>
    </citation>
    <scope>NUCLEOTIDE SEQUENCE [LARGE SCALE GENOMIC DNA]</scope>
    <source>
        <strain evidence="10 11">SAG 2523</strain>
    </source>
</reference>
<evidence type="ECO:0000313" key="10">
    <source>
        <dbReference type="EMBL" id="KAK9867387.1"/>
    </source>
</evidence>
<feature type="compositionally biased region" description="Low complexity" evidence="6">
    <location>
        <begin position="903"/>
        <end position="916"/>
    </location>
</feature>
<dbReference type="InterPro" id="IPR041679">
    <property type="entry name" value="DNA2/NAM7-like_C"/>
</dbReference>
<feature type="region of interest" description="Disordered" evidence="6">
    <location>
        <begin position="857"/>
        <end position="942"/>
    </location>
</feature>
<evidence type="ECO:0000256" key="1">
    <source>
        <dbReference type="ARBA" id="ARBA00022741"/>
    </source>
</evidence>
<evidence type="ECO:0000256" key="2">
    <source>
        <dbReference type="ARBA" id="ARBA00022801"/>
    </source>
</evidence>
<evidence type="ECO:0000259" key="7">
    <source>
        <dbReference type="Pfam" id="PF12726"/>
    </source>
</evidence>
<dbReference type="Proteomes" id="UP001485043">
    <property type="component" value="Unassembled WGS sequence"/>
</dbReference>
<evidence type="ECO:0000259" key="8">
    <source>
        <dbReference type="Pfam" id="PF13086"/>
    </source>
</evidence>
<dbReference type="InterPro" id="IPR047187">
    <property type="entry name" value="SF1_C_Upf1"/>
</dbReference>
<keyword evidence="5" id="KW-0175">Coiled coil</keyword>
<keyword evidence="3" id="KW-0347">Helicase</keyword>
<dbReference type="InterPro" id="IPR041677">
    <property type="entry name" value="DNA2/NAM7_AAA_11"/>
</dbReference>
<comment type="caution">
    <text evidence="10">The sequence shown here is derived from an EMBL/GenBank/DDBJ whole genome shotgun (WGS) entry which is preliminary data.</text>
</comment>
<dbReference type="SUPFAM" id="SSF52540">
    <property type="entry name" value="P-loop containing nucleoside triphosphate hydrolases"/>
    <property type="match status" value="1"/>
</dbReference>
<feature type="domain" description="DNA2/NAM7 helicase helicase" evidence="8">
    <location>
        <begin position="1318"/>
        <end position="1624"/>
    </location>
</feature>
<dbReference type="InterPro" id="IPR027417">
    <property type="entry name" value="P-loop_NTPase"/>
</dbReference>
<accession>A0AAW1TC34</accession>
<name>A0AAW1TC34_9CHLO</name>
<dbReference type="GO" id="GO:0004386">
    <property type="term" value="F:helicase activity"/>
    <property type="evidence" value="ECO:0007669"/>
    <property type="project" value="UniProtKB-KW"/>
</dbReference>
<evidence type="ECO:0000313" key="11">
    <source>
        <dbReference type="Proteomes" id="UP001485043"/>
    </source>
</evidence>
<dbReference type="GO" id="GO:0016787">
    <property type="term" value="F:hydrolase activity"/>
    <property type="evidence" value="ECO:0007669"/>
    <property type="project" value="UniProtKB-KW"/>
</dbReference>
<organism evidence="10 11">
    <name type="scientific">Apatococcus fuscideae</name>
    <dbReference type="NCBI Taxonomy" id="2026836"/>
    <lineage>
        <taxon>Eukaryota</taxon>
        <taxon>Viridiplantae</taxon>
        <taxon>Chlorophyta</taxon>
        <taxon>core chlorophytes</taxon>
        <taxon>Trebouxiophyceae</taxon>
        <taxon>Chlorellales</taxon>
        <taxon>Chlorellaceae</taxon>
        <taxon>Apatococcus</taxon>
    </lineage>
</organism>
<feature type="domain" description="DNA2/NAM7 helicase-like C-terminal" evidence="9">
    <location>
        <begin position="1631"/>
        <end position="1829"/>
    </location>
</feature>
<dbReference type="GO" id="GO:0005524">
    <property type="term" value="F:ATP binding"/>
    <property type="evidence" value="ECO:0007669"/>
    <property type="project" value="UniProtKB-KW"/>
</dbReference>
<sequence length="1916" mass="205965">MSGEQELLERLEAAKASGSFDQGWYSDAARHLQHLDHWWCRHTRLTLGLSTVFSYGTANPAVQHIWDKMALQLSACSDCTSHFHSSQEFYHETVDPETAGPLLTTLASLNMARVASALASAFSQDGAKISGKVVTALYEVLYHPSLLHDEEIMLTLGRAMVHLSTHYEMDITESHERYPGLYCLLTHPEVAVRSLASSAVRSIGAFQAAADVEPLLPILHHWQMGLRGRLDARELKIPEGRMPFQPSSSAIWTAISALFGSQGSHLMQPSAMTAVLNRFPDLLDMAVQEASTLGLSARQAISSLRGVLTCIGNQIWAYMSHDPCSIIQGCSHVAAQATDMRVCSPAIQAMAQVVIELQKAGSGMYERPRRLCLEFLTVKLPRSPQAMRQPQVILLAANSAFRVVAIGIEGGIPAALDGDVYLTALAREVHGSSASAQDLCSKIILSDALALASICDHSLRDLAPNDERVAELGEIVPRHASGWTCLPRVWQAAASGSDPQAALACLQALLKLASAVPPASRHQTNSKAAQRTQEPGRGFLIDPVHAEKGSDSSKRIFRMQEHASLSLHELKQAAFQQLKALSQPAAAAHVSNEELRAAFVEHLLLLLVHADGHVREAAIAALRQAFSNILRGSGDSLPEILAGLFWIPDLRAIVQKVALTLAGLLRPQDMHQAQAAIVLGVWRDFLDAAESQQLSQHPAAIHRRFAESVWDYVVQAIHNEEAWFLAEAQMISLLDMLPTAWQALCRAAPGPGQGQLDALRSISIHAASERGSRLPSLAWMAPLLNLGQQSGPRLMAAWHTCMCKVLNSLPKPVGNQLPRDAQQAAQYILRAGSTAPNDLKMQIGALLGQAAPGNLGRNPLEGLPSRFQPSASRASPDPLVDLTDSPLAPRPDPATVRQASDRPSSSSKLDFLSPSSSHERHSPGRTSRGASHGPITPAARRQSSIKAFTSPVGLPAFGSLPPAQATSPTPAGTHQDLPAPARRPPSASSEQRRPTSYRPSSGQQRHEAPPPSAMTRGILGQGDGPQRAKFSLPKPPVITRKAIQLGSPHGQGPAPAWVKRRVDAAAANAAPQVMLTMDKVQAAILDWDYFAVVKGGTAQMKMVRPVPTTFSSAAAYAETFKSLLLEELRASAQQVYEEDSRASRSSRQQPGSLVGLAMKLQSQQRHSNLFLLELTMEKPDGPGFRTDDLLLLVQSEGDPLQQAPGPHCLLLVSQLEDSPGLRGQTTLHASASFSANTPGRHADEALRRLTPGSIWHATRVMSCTPHLRQFQALCKLASLPAQHLQQILHPKAISPLHSSQALSSALIPISLKNALQQQYNESQQQAICACLSAAEPFTLIQGPPGTGKTAAIIGIISALLLVRRPSSASNSKAAALPASGSAEPAFKRPRLGKLETGNPLKLTGEPPPVRVLVCAQSNAAVDELVERLGTQGLFTVGGGGQQRRTPAMVRMGKMESATSTAQWFQIDAVAAANDEQVGELQGSYAAARKKVRDIRQQMDSLDEEMRALEAAQGSAPAPTALHKELGANRITAQAGPDEVAKARRGVRQAIVDHAEVVACTLSAAGGDLLNLVQTGRPFDAVLTDEAAQALEPAALIPLQMLAGTGGKVVLVGDPKQLPATVLSRAAQAKLLSQSLFERLQQAGHGVVMLSEQYRMHPAISAWPSRFFYESKLLDGPELRDGTLRKAPWHSRPCFPPIAFFDCQEGRERSGSGAGGSLSNSTEAQLAAKLLAGLLKRHSEDVREVALLTPYRAQLGVLRRAALRELEEKALLNVTFATIDGFQGKEADVVIFSCVRASSEASKVGFLADVRRMNVGLTRARRSLWVIGHQKTLLSCAPWAAFLKNCQKRKALFSAAVPFDGLLRASRDHLLESSSPGTQEGPGKRPRDQSVPAATAPKRLKSREPAEKPARARHSAP</sequence>
<feature type="compositionally biased region" description="Low complexity" evidence="6">
    <location>
        <begin position="978"/>
        <end position="989"/>
    </location>
</feature>
<dbReference type="InterPro" id="IPR024481">
    <property type="entry name" value="Helicase_Sen1_N"/>
</dbReference>
<evidence type="ECO:0000256" key="3">
    <source>
        <dbReference type="ARBA" id="ARBA00022806"/>
    </source>
</evidence>
<dbReference type="Pfam" id="PF12726">
    <property type="entry name" value="SEN1_N"/>
    <property type="match status" value="1"/>
</dbReference>
<evidence type="ECO:0000256" key="5">
    <source>
        <dbReference type="SAM" id="Coils"/>
    </source>
</evidence>
<dbReference type="PANTHER" id="PTHR10887">
    <property type="entry name" value="DNA2/NAM7 HELICASE FAMILY"/>
    <property type="match status" value="1"/>
</dbReference>
<feature type="domain" description="Helicase Sen1 N-terminal" evidence="7">
    <location>
        <begin position="66"/>
        <end position="322"/>
    </location>
</feature>
<gene>
    <name evidence="10" type="ORF">WJX84_006173</name>
</gene>
<dbReference type="Pfam" id="PF13086">
    <property type="entry name" value="AAA_11"/>
    <property type="match status" value="1"/>
</dbReference>
<feature type="region of interest" description="Disordered" evidence="6">
    <location>
        <begin position="1372"/>
        <end position="1402"/>
    </location>
</feature>
<keyword evidence="2" id="KW-0378">Hydrolase</keyword>
<evidence type="ECO:0000256" key="4">
    <source>
        <dbReference type="ARBA" id="ARBA00022840"/>
    </source>
</evidence>
<dbReference type="InterPro" id="IPR016024">
    <property type="entry name" value="ARM-type_fold"/>
</dbReference>
<keyword evidence="4" id="KW-0067">ATP-binding</keyword>
<dbReference type="SUPFAM" id="SSF48371">
    <property type="entry name" value="ARM repeat"/>
    <property type="match status" value="1"/>
</dbReference>
<dbReference type="GO" id="GO:0005694">
    <property type="term" value="C:chromosome"/>
    <property type="evidence" value="ECO:0007669"/>
    <property type="project" value="UniProtKB-ARBA"/>
</dbReference>